<evidence type="ECO:0000256" key="1">
    <source>
        <dbReference type="SAM" id="Phobius"/>
    </source>
</evidence>
<dbReference type="AlphaFoldDB" id="A0A1X0YCH1"/>
<dbReference type="PANTHER" id="PTHR40278">
    <property type="entry name" value="DNA UTILIZATION PROTEIN HOFN"/>
    <property type="match status" value="1"/>
</dbReference>
<dbReference type="STRING" id="1969733.B5V00_02310"/>
<name>A0A1X0YCH1_9BACT</name>
<dbReference type="EMBL" id="NAAD01000002">
    <property type="protein sequence ID" value="ORJ62911.1"/>
    <property type="molecule type" value="Genomic_DNA"/>
</dbReference>
<sequence>MRPTINLATHSHVNRRALYAGYVCICAVLLLSLGVHLADWRASTRQSRLLQQRIGELESQLGVKADSTPINDAEFSAQLKEIRFSNQIIARDSYRWSLLLSRLEEVLPPDVRVTSIRPQFKDGTILLRGEARKVKDLQELLDRLQASEAFTDVLLLDQARRDADRATPGSRGVITFGVKVRRGEI</sequence>
<proteinExistence type="predicted"/>
<reference evidence="2 3" key="1">
    <citation type="submission" date="2017-03" db="EMBL/GenBank/DDBJ databases">
        <title>Genome sequence of Geothermobacter sp. EPR-M, Deep-Sea Iron Reducer.</title>
        <authorList>
            <person name="Tully B."/>
            <person name="Savalia P."/>
            <person name="Abuyen K."/>
            <person name="Baughan C."/>
            <person name="Romero E."/>
            <person name="Ronkowski C."/>
            <person name="Torres B."/>
            <person name="Tremblay J."/>
            <person name="Trujillo A."/>
            <person name="Tyler M."/>
            <person name="Perez-Rodriguez I."/>
            <person name="Amend J."/>
        </authorList>
    </citation>
    <scope>NUCLEOTIDE SEQUENCE [LARGE SCALE GENOMIC DNA]</scope>
    <source>
        <strain evidence="2 3">EPR-M</strain>
    </source>
</reference>
<comment type="caution">
    <text evidence="2">The sequence shown here is derived from an EMBL/GenBank/DDBJ whole genome shotgun (WGS) entry which is preliminary data.</text>
</comment>
<keyword evidence="1" id="KW-0812">Transmembrane</keyword>
<evidence type="ECO:0008006" key="4">
    <source>
        <dbReference type="Google" id="ProtNLM"/>
    </source>
</evidence>
<dbReference type="PANTHER" id="PTHR40278:SF2">
    <property type="entry name" value="TYPE IV PILUS INNER MEMBRANE COMPONENT PILN"/>
    <property type="match status" value="1"/>
</dbReference>
<keyword evidence="1" id="KW-0472">Membrane</keyword>
<dbReference type="GO" id="GO:0043683">
    <property type="term" value="P:type IV pilus assembly"/>
    <property type="evidence" value="ECO:0007669"/>
    <property type="project" value="TreeGrafter"/>
</dbReference>
<evidence type="ECO:0000313" key="2">
    <source>
        <dbReference type="EMBL" id="ORJ62911.1"/>
    </source>
</evidence>
<dbReference type="RefSeq" id="WP_085009125.1">
    <property type="nucleotide sequence ID" value="NZ_NAAD01000002.1"/>
</dbReference>
<protein>
    <recommendedName>
        <fullName evidence="4">Type IV pilus assembly protein PilN</fullName>
    </recommendedName>
</protein>
<feature type="transmembrane region" description="Helical" evidence="1">
    <location>
        <begin position="20"/>
        <end position="38"/>
    </location>
</feature>
<dbReference type="InterPro" id="IPR052534">
    <property type="entry name" value="Extracell_DNA_Util/SecSys_Comp"/>
</dbReference>
<evidence type="ECO:0000313" key="3">
    <source>
        <dbReference type="Proteomes" id="UP000193136"/>
    </source>
</evidence>
<dbReference type="InterPro" id="IPR007813">
    <property type="entry name" value="PilN"/>
</dbReference>
<gene>
    <name evidence="2" type="ORF">B5V00_02310</name>
</gene>
<dbReference type="Proteomes" id="UP000193136">
    <property type="component" value="Unassembled WGS sequence"/>
</dbReference>
<dbReference type="GO" id="GO:0043107">
    <property type="term" value="P:type IV pilus-dependent motility"/>
    <property type="evidence" value="ECO:0007669"/>
    <property type="project" value="TreeGrafter"/>
</dbReference>
<organism evidence="2 3">
    <name type="scientific">Geothermobacter hydrogeniphilus</name>
    <dbReference type="NCBI Taxonomy" id="1969733"/>
    <lineage>
        <taxon>Bacteria</taxon>
        <taxon>Pseudomonadati</taxon>
        <taxon>Thermodesulfobacteriota</taxon>
        <taxon>Desulfuromonadia</taxon>
        <taxon>Desulfuromonadales</taxon>
        <taxon>Geothermobacteraceae</taxon>
        <taxon>Geothermobacter</taxon>
    </lineage>
</organism>
<keyword evidence="3" id="KW-1185">Reference proteome</keyword>
<dbReference type="Pfam" id="PF05137">
    <property type="entry name" value="PilN"/>
    <property type="match status" value="1"/>
</dbReference>
<accession>A0A1X0YCH1</accession>
<dbReference type="OrthoDB" id="5395573at2"/>
<keyword evidence="1" id="KW-1133">Transmembrane helix</keyword>